<dbReference type="SUPFAM" id="SSF81301">
    <property type="entry name" value="Nucleotidyltransferase"/>
    <property type="match status" value="1"/>
</dbReference>
<evidence type="ECO:0000313" key="1">
    <source>
        <dbReference type="EMBL" id="PQO29134.1"/>
    </source>
</evidence>
<dbReference type="OrthoDB" id="1551055at2"/>
<comment type="caution">
    <text evidence="1">The sequence shown here is derived from an EMBL/GenBank/DDBJ whole genome shotgun (WGS) entry which is preliminary data.</text>
</comment>
<protein>
    <recommendedName>
        <fullName evidence="3">Nucleotidyltransferase</fullName>
    </recommendedName>
</protein>
<organism evidence="1 2">
    <name type="scientific">Blastopirellula marina</name>
    <dbReference type="NCBI Taxonomy" id="124"/>
    <lineage>
        <taxon>Bacteria</taxon>
        <taxon>Pseudomonadati</taxon>
        <taxon>Planctomycetota</taxon>
        <taxon>Planctomycetia</taxon>
        <taxon>Pirellulales</taxon>
        <taxon>Pirellulaceae</taxon>
        <taxon>Blastopirellula</taxon>
    </lineage>
</organism>
<dbReference type="RefSeq" id="WP_146115675.1">
    <property type="nucleotide sequence ID" value="NZ_PUIA01000042.1"/>
</dbReference>
<dbReference type="Gene3D" id="3.30.460.40">
    <property type="match status" value="1"/>
</dbReference>
<evidence type="ECO:0000313" key="2">
    <source>
        <dbReference type="Proteomes" id="UP000240009"/>
    </source>
</evidence>
<proteinExistence type="predicted"/>
<name>A0A2S8FB24_9BACT</name>
<evidence type="ECO:0008006" key="3">
    <source>
        <dbReference type="Google" id="ProtNLM"/>
    </source>
</evidence>
<sequence length="200" mass="22494">MNTSNDLIVAVSTIIAALDSLHIPFFIGGSVASSYHGVPRSTIDIDLVADIKEEHAKPFFSQVATEFYADETTIRKACLDRSCFNLIHLGTGFKVDIFVNQNREFDRSAFARATKGALDECQQVCVPIASPEDIILAKLLWYREGNEVSERQWNDVSMLARNNREQLDQDYLRVQAVQLKVVDLLDRLFAEVKIGNKPSE</sequence>
<dbReference type="EMBL" id="PUIA01000042">
    <property type="protein sequence ID" value="PQO29134.1"/>
    <property type="molecule type" value="Genomic_DNA"/>
</dbReference>
<dbReference type="InterPro" id="IPR043519">
    <property type="entry name" value="NT_sf"/>
</dbReference>
<accession>A0A2S8FB24</accession>
<gene>
    <name evidence="1" type="ORF">C5Y96_15380</name>
</gene>
<dbReference type="Proteomes" id="UP000240009">
    <property type="component" value="Unassembled WGS sequence"/>
</dbReference>
<dbReference type="AlphaFoldDB" id="A0A2S8FB24"/>
<reference evidence="1 2" key="1">
    <citation type="submission" date="2018-02" db="EMBL/GenBank/DDBJ databases">
        <title>Comparative genomes isolates from brazilian mangrove.</title>
        <authorList>
            <person name="Araujo J.E."/>
            <person name="Taketani R.G."/>
            <person name="Silva M.C.P."/>
            <person name="Loureco M.V."/>
            <person name="Andreote F.D."/>
        </authorList>
    </citation>
    <scope>NUCLEOTIDE SEQUENCE [LARGE SCALE GENOMIC DNA]</scope>
    <source>
        <strain evidence="1 2">HEX-2 MGV</strain>
    </source>
</reference>